<dbReference type="AlphaFoldDB" id="A0A418R0P8"/>
<evidence type="ECO:0000313" key="3">
    <source>
        <dbReference type="Proteomes" id="UP000284250"/>
    </source>
</evidence>
<feature type="chain" id="PRO_5019402023" evidence="1">
    <location>
        <begin position="20"/>
        <end position="193"/>
    </location>
</feature>
<protein>
    <submittedName>
        <fullName evidence="2">Uncharacterized protein</fullName>
    </submittedName>
</protein>
<evidence type="ECO:0000313" key="2">
    <source>
        <dbReference type="EMBL" id="RIY10997.1"/>
    </source>
</evidence>
<dbReference type="Proteomes" id="UP000284250">
    <property type="component" value="Unassembled WGS sequence"/>
</dbReference>
<gene>
    <name evidence="2" type="ORF">D0T11_08275</name>
</gene>
<evidence type="ECO:0000256" key="1">
    <source>
        <dbReference type="SAM" id="SignalP"/>
    </source>
</evidence>
<feature type="signal peptide" evidence="1">
    <location>
        <begin position="1"/>
        <end position="19"/>
    </location>
</feature>
<keyword evidence="1" id="KW-0732">Signal</keyword>
<proteinExistence type="predicted"/>
<comment type="caution">
    <text evidence="2">The sequence shown here is derived from an EMBL/GenBank/DDBJ whole genome shotgun (WGS) entry which is preliminary data.</text>
</comment>
<keyword evidence="3" id="KW-1185">Reference proteome</keyword>
<dbReference type="EMBL" id="QYCN01000010">
    <property type="protein sequence ID" value="RIY10997.1"/>
    <property type="molecule type" value="Genomic_DNA"/>
</dbReference>
<accession>A0A418R0P8</accession>
<dbReference type="RefSeq" id="WP_119655315.1">
    <property type="nucleotide sequence ID" value="NZ_JBHUOI010000009.1"/>
</dbReference>
<organism evidence="2 3">
    <name type="scientific">Hymenobacter rubripertinctus</name>
    <dbReference type="NCBI Taxonomy" id="2029981"/>
    <lineage>
        <taxon>Bacteria</taxon>
        <taxon>Pseudomonadati</taxon>
        <taxon>Bacteroidota</taxon>
        <taxon>Cytophagia</taxon>
        <taxon>Cytophagales</taxon>
        <taxon>Hymenobacteraceae</taxon>
        <taxon>Hymenobacter</taxon>
    </lineage>
</organism>
<sequence length="193" mass="20512">MKNVLFLVFFCLSVTLSMAQSGTVGVLGRYEQDNFVGPASVKVGEQNVVITRDPALSKVVWIANLLRGGRVKALLHQKTGSTTFYSIPAQKVGGYQIQAGCAMYDQQEGTVMISLNNKMNCFGMNQSDYDAGVSVSKNGRVSAGGVVVDGRGGVKAPGVQVGQQGVKVDSKVVMAGVQYIGTKEGRPRKDDDD</sequence>
<reference evidence="2 3" key="1">
    <citation type="submission" date="2019-01" db="EMBL/GenBank/DDBJ databases">
        <title>Hymenobacter humicola sp. nov., isolated from soils in Antarctica.</title>
        <authorList>
            <person name="Sedlacek I."/>
            <person name="Holochova P."/>
            <person name="Kralova S."/>
            <person name="Pantucek R."/>
            <person name="Stankova E."/>
            <person name="Vrbovska V."/>
            <person name="Kristofova L."/>
            <person name="Svec P."/>
            <person name="Busse H.-J."/>
        </authorList>
    </citation>
    <scope>NUCLEOTIDE SEQUENCE [LARGE SCALE GENOMIC DNA]</scope>
    <source>
        <strain evidence="2 3">CCM 8852</strain>
    </source>
</reference>
<name>A0A418R0P8_9BACT</name>